<evidence type="ECO:0000256" key="4">
    <source>
        <dbReference type="ARBA" id="ARBA00023136"/>
    </source>
</evidence>
<dbReference type="RefSeq" id="WP_211541901.1">
    <property type="nucleotide sequence ID" value="NZ_JAGTUK010000002.1"/>
</dbReference>
<accession>A0ABS5IL56</accession>
<evidence type="ECO:0000256" key="3">
    <source>
        <dbReference type="ARBA" id="ARBA00022989"/>
    </source>
</evidence>
<feature type="transmembrane region" description="Helical" evidence="5">
    <location>
        <begin position="189"/>
        <end position="208"/>
    </location>
</feature>
<dbReference type="InterPro" id="IPR049453">
    <property type="entry name" value="Memb_transporter_dom"/>
</dbReference>
<feature type="transmembrane region" description="Helical" evidence="5">
    <location>
        <begin position="314"/>
        <end position="334"/>
    </location>
</feature>
<name>A0ABS5IL56_9MICO</name>
<comment type="subcellular location">
    <subcellularLocation>
        <location evidence="1">Membrane</location>
        <topology evidence="1">Multi-pass membrane protein</topology>
    </subcellularLocation>
</comment>
<proteinExistence type="predicted"/>
<keyword evidence="4 5" id="KW-0472">Membrane</keyword>
<sequence length="345" mass="35260">MAESQGRVWTGVLRVGPHRGDHRVAIRAAVSVAVPLLVLWALGRLDLSIYASFGAFAALYGRHDAFRDRLRMQASAGGVLLAAMLIGTALSVLAAPAVLSAVVVAVVAAGVTLLAYVMHWHPPGPLFTVFATGACATIPATPASFGAVLLVGGASVLFGLTLTALVAVVTRTTGEGAPKARPTVGPVAVEMAVSVAVAILGAAIVGLLLGGTHWYWAAVGAVAAVSGAQLNARIIRGIQRLVGTLLGVLVAAGVLALDLPPIAVIALVVLLQGAAELFIGRNYGIAMVFVTPLALLMVHLAAPTPVDELLTDRVLETLIGVAVGTVVAVVSAALRRRLGRRLTRR</sequence>
<keyword evidence="2 5" id="KW-0812">Transmembrane</keyword>
<feature type="transmembrane region" description="Helical" evidence="5">
    <location>
        <begin position="147"/>
        <end position="169"/>
    </location>
</feature>
<evidence type="ECO:0000256" key="2">
    <source>
        <dbReference type="ARBA" id="ARBA00022692"/>
    </source>
</evidence>
<evidence type="ECO:0000259" key="6">
    <source>
        <dbReference type="Pfam" id="PF13515"/>
    </source>
</evidence>
<feature type="transmembrane region" description="Helical" evidence="5">
    <location>
        <begin position="284"/>
        <end position="302"/>
    </location>
</feature>
<feature type="transmembrane region" description="Helical" evidence="5">
    <location>
        <begin position="74"/>
        <end position="92"/>
    </location>
</feature>
<evidence type="ECO:0000256" key="1">
    <source>
        <dbReference type="ARBA" id="ARBA00004141"/>
    </source>
</evidence>
<gene>
    <name evidence="7" type="ORF">KE274_06160</name>
</gene>
<evidence type="ECO:0000313" key="8">
    <source>
        <dbReference type="Proteomes" id="UP000678243"/>
    </source>
</evidence>
<dbReference type="Pfam" id="PF13515">
    <property type="entry name" value="FUSC_2"/>
    <property type="match status" value="1"/>
</dbReference>
<feature type="transmembrane region" description="Helical" evidence="5">
    <location>
        <begin position="24"/>
        <end position="41"/>
    </location>
</feature>
<evidence type="ECO:0000313" key="7">
    <source>
        <dbReference type="EMBL" id="MBS0023689.1"/>
    </source>
</evidence>
<keyword evidence="8" id="KW-1185">Reference proteome</keyword>
<dbReference type="Proteomes" id="UP000678243">
    <property type="component" value="Unassembled WGS sequence"/>
</dbReference>
<protein>
    <submittedName>
        <fullName evidence="7">FUSC family protein</fullName>
    </submittedName>
</protein>
<organism evidence="7 8">
    <name type="scientific">Microbacterium paraoxydans</name>
    <dbReference type="NCBI Taxonomy" id="199592"/>
    <lineage>
        <taxon>Bacteria</taxon>
        <taxon>Bacillati</taxon>
        <taxon>Actinomycetota</taxon>
        <taxon>Actinomycetes</taxon>
        <taxon>Micrococcales</taxon>
        <taxon>Microbacteriaceae</taxon>
        <taxon>Microbacterium</taxon>
    </lineage>
</organism>
<feature type="domain" description="Integral membrane bound transporter" evidence="6">
    <location>
        <begin position="202"/>
        <end position="327"/>
    </location>
</feature>
<evidence type="ECO:0000256" key="5">
    <source>
        <dbReference type="SAM" id="Phobius"/>
    </source>
</evidence>
<reference evidence="7 8" key="1">
    <citation type="submission" date="2021-04" db="EMBL/GenBank/DDBJ databases">
        <title>Whole genome analysis of root endophytic bacterium Microbacterium paraoxydans ku-mp colonizing RP-bio226 rice variety.</title>
        <authorList>
            <person name="Ulaganathan K."/>
            <person name="Latha B."/>
        </authorList>
    </citation>
    <scope>NUCLEOTIDE SEQUENCE [LARGE SCALE GENOMIC DNA]</scope>
    <source>
        <strain evidence="8">ku-mp</strain>
    </source>
</reference>
<keyword evidence="3 5" id="KW-1133">Transmembrane helix</keyword>
<dbReference type="EMBL" id="JAGTUK010000002">
    <property type="protein sequence ID" value="MBS0023689.1"/>
    <property type="molecule type" value="Genomic_DNA"/>
</dbReference>
<feature type="transmembrane region" description="Helical" evidence="5">
    <location>
        <begin position="98"/>
        <end position="117"/>
    </location>
</feature>
<comment type="caution">
    <text evidence="7">The sequence shown here is derived from an EMBL/GenBank/DDBJ whole genome shotgun (WGS) entry which is preliminary data.</text>
</comment>